<dbReference type="EMBL" id="CAJOAY010000102">
    <property type="protein sequence ID" value="CAF3537197.1"/>
    <property type="molecule type" value="Genomic_DNA"/>
</dbReference>
<evidence type="ECO:0000313" key="15">
    <source>
        <dbReference type="EMBL" id="CAF3676342.1"/>
    </source>
</evidence>
<reference evidence="7" key="1">
    <citation type="submission" date="2021-02" db="EMBL/GenBank/DDBJ databases">
        <authorList>
            <person name="Nowell W R."/>
        </authorList>
    </citation>
    <scope>NUCLEOTIDE SEQUENCE</scope>
</reference>
<dbReference type="EMBL" id="CAJNOM010000532">
    <property type="protein sequence ID" value="CAF1488112.1"/>
    <property type="molecule type" value="Genomic_DNA"/>
</dbReference>
<dbReference type="EMBL" id="CAJNON010000412">
    <property type="protein sequence ID" value="CAF1249613.1"/>
    <property type="molecule type" value="Genomic_DNA"/>
</dbReference>
<evidence type="ECO:0000313" key="9">
    <source>
        <dbReference type="EMBL" id="CAF1235256.1"/>
    </source>
</evidence>
<evidence type="ECO:0000256" key="1">
    <source>
        <dbReference type="ARBA" id="ARBA00004613"/>
    </source>
</evidence>
<dbReference type="EMBL" id="CAJOAZ010000570">
    <property type="protein sequence ID" value="CAF3676342.1"/>
    <property type="molecule type" value="Genomic_DNA"/>
</dbReference>
<dbReference type="InterPro" id="IPR006207">
    <property type="entry name" value="Cys_knot_C"/>
</dbReference>
<dbReference type="Proteomes" id="UP000663877">
    <property type="component" value="Unassembled WGS sequence"/>
</dbReference>
<dbReference type="EMBL" id="CAJNOE010000279">
    <property type="protein sequence ID" value="CAF1114667.1"/>
    <property type="molecule type" value="Genomic_DNA"/>
</dbReference>
<evidence type="ECO:0000313" key="11">
    <source>
        <dbReference type="EMBL" id="CAF1429702.1"/>
    </source>
</evidence>
<evidence type="ECO:0000256" key="4">
    <source>
        <dbReference type="PROSITE-ProRule" id="PRU00039"/>
    </source>
</evidence>
<evidence type="ECO:0000313" key="12">
    <source>
        <dbReference type="EMBL" id="CAF1488112.1"/>
    </source>
</evidence>
<evidence type="ECO:0000256" key="5">
    <source>
        <dbReference type="SAM" id="SignalP"/>
    </source>
</evidence>
<dbReference type="Proteomes" id="UP000663860">
    <property type="component" value="Unassembled WGS sequence"/>
</dbReference>
<organism evidence="7 18">
    <name type="scientific">Adineta steineri</name>
    <dbReference type="NCBI Taxonomy" id="433720"/>
    <lineage>
        <taxon>Eukaryota</taxon>
        <taxon>Metazoa</taxon>
        <taxon>Spiralia</taxon>
        <taxon>Gnathifera</taxon>
        <taxon>Rotifera</taxon>
        <taxon>Eurotatoria</taxon>
        <taxon>Bdelloidea</taxon>
        <taxon>Adinetida</taxon>
        <taxon>Adinetidae</taxon>
        <taxon>Adineta</taxon>
    </lineage>
</organism>
<comment type="caution">
    <text evidence="7">The sequence shown here is derived from an EMBL/GenBank/DDBJ whole genome shotgun (WGS) entry which is preliminary data.</text>
</comment>
<sequence>MAAVIIILFVLYSSIMATTTSNIHPCYMETYNETLNIRNCLDSPIEIETTRCRGQCYSEDFLIHDWQSESTSYRHNHRIHCCIPNMTIPRQILVICNNQQQRIINYPSVTRCDCKSCTDNCRD</sequence>
<accession>A0A814Q325</accession>
<keyword evidence="3" id="KW-1015">Disulfide bond</keyword>
<dbReference type="Proteomes" id="UP000663845">
    <property type="component" value="Unassembled WGS sequence"/>
</dbReference>
<dbReference type="Gene3D" id="2.10.90.10">
    <property type="entry name" value="Cystine-knot cytokines"/>
    <property type="match status" value="1"/>
</dbReference>
<gene>
    <name evidence="8" type="ORF">BJG266_LOCUS23734</name>
    <name evidence="11" type="ORF">BJG266_LOCUS39265</name>
    <name evidence="7" type="ORF">IZO911_LOCUS23791</name>
    <name evidence="9" type="ORF">JYZ213_LOCUS28769</name>
    <name evidence="16" type="ORF">KXQ929_LOCUS32668</name>
    <name evidence="14" type="ORF">OKA104_LOCUS3408</name>
    <name evidence="15" type="ORF">OXD698_LOCUS10608</name>
    <name evidence="12" type="ORF">QVE165_LOCUS42687</name>
    <name evidence="13" type="ORF">QVE165_LOCUS56158</name>
    <name evidence="10" type="ORF">VCS650_LOCUS28256</name>
</gene>
<dbReference type="SUPFAM" id="SSF57501">
    <property type="entry name" value="Cystine-knot cytokines"/>
    <property type="match status" value="1"/>
</dbReference>
<dbReference type="OrthoDB" id="8453657at2759"/>
<proteinExistence type="predicted"/>
<dbReference type="EMBL" id="CAJNOM010001980">
    <property type="protein sequence ID" value="CAF1623914.1"/>
    <property type="molecule type" value="Genomic_DNA"/>
</dbReference>
<keyword evidence="2" id="KW-0964">Secreted</keyword>
<protein>
    <recommendedName>
        <fullName evidence="6">CTCK domain-containing protein</fullName>
    </recommendedName>
</protein>
<evidence type="ECO:0000313" key="18">
    <source>
        <dbReference type="Proteomes" id="UP000663860"/>
    </source>
</evidence>
<dbReference type="Proteomes" id="UP000663844">
    <property type="component" value="Unassembled WGS sequence"/>
</dbReference>
<feature type="chain" id="PRO_5035601154" description="CTCK domain-containing protein" evidence="5">
    <location>
        <begin position="18"/>
        <end position="123"/>
    </location>
</feature>
<dbReference type="AlphaFoldDB" id="A0A814Q325"/>
<dbReference type="EMBL" id="CAJOBB010004011">
    <property type="protein sequence ID" value="CAF4069809.1"/>
    <property type="molecule type" value="Genomic_DNA"/>
</dbReference>
<evidence type="ECO:0000313" key="10">
    <source>
        <dbReference type="EMBL" id="CAF1249613.1"/>
    </source>
</evidence>
<dbReference type="Proteomes" id="UP000663868">
    <property type="component" value="Unassembled WGS sequence"/>
</dbReference>
<feature type="signal peptide" evidence="5">
    <location>
        <begin position="1"/>
        <end position="17"/>
    </location>
</feature>
<evidence type="ECO:0000313" key="16">
    <source>
        <dbReference type="EMBL" id="CAF4069809.1"/>
    </source>
</evidence>
<dbReference type="Proteomes" id="UP000663891">
    <property type="component" value="Unassembled WGS sequence"/>
</dbReference>
<dbReference type="EMBL" id="CAJNOG010000425">
    <property type="protein sequence ID" value="CAF1235256.1"/>
    <property type="molecule type" value="Genomic_DNA"/>
</dbReference>
<evidence type="ECO:0000256" key="2">
    <source>
        <dbReference type="ARBA" id="ARBA00022525"/>
    </source>
</evidence>
<feature type="domain" description="CTCK" evidence="6">
    <location>
        <begin position="26"/>
        <end position="122"/>
    </location>
</feature>
<evidence type="ECO:0000313" key="13">
    <source>
        <dbReference type="EMBL" id="CAF1623914.1"/>
    </source>
</evidence>
<dbReference type="Pfam" id="PF00007">
    <property type="entry name" value="Cys_knot"/>
    <property type="match status" value="1"/>
</dbReference>
<dbReference type="InterPro" id="IPR029034">
    <property type="entry name" value="Cystine-knot_cytokine"/>
</dbReference>
<evidence type="ECO:0000313" key="14">
    <source>
        <dbReference type="EMBL" id="CAF3537197.1"/>
    </source>
</evidence>
<name>A0A814Q325_9BILA</name>
<dbReference type="Proteomes" id="UP000663832">
    <property type="component" value="Unassembled WGS sequence"/>
</dbReference>
<dbReference type="PROSITE" id="PS01225">
    <property type="entry name" value="CTCK_2"/>
    <property type="match status" value="1"/>
</dbReference>
<dbReference type="GO" id="GO:0005576">
    <property type="term" value="C:extracellular region"/>
    <property type="evidence" value="ECO:0007669"/>
    <property type="project" value="UniProtKB-SubCell"/>
</dbReference>
<evidence type="ECO:0000313" key="17">
    <source>
        <dbReference type="Proteomes" id="UP000663832"/>
    </source>
</evidence>
<comment type="subcellular location">
    <subcellularLocation>
        <location evidence="1">Secreted</location>
    </subcellularLocation>
</comment>
<dbReference type="Proteomes" id="UP000663881">
    <property type="component" value="Unassembled WGS sequence"/>
</dbReference>
<dbReference type="InterPro" id="IPR006208">
    <property type="entry name" value="Glyco_hormone_CN"/>
</dbReference>
<dbReference type="EMBL" id="CAJNOI010000161">
    <property type="protein sequence ID" value="CAF1144466.1"/>
    <property type="molecule type" value="Genomic_DNA"/>
</dbReference>
<comment type="caution">
    <text evidence="4">Lacks conserved residue(s) required for the propagation of feature annotation.</text>
</comment>
<keyword evidence="17" id="KW-1185">Reference proteome</keyword>
<evidence type="ECO:0000259" key="6">
    <source>
        <dbReference type="PROSITE" id="PS01225"/>
    </source>
</evidence>
<evidence type="ECO:0000313" key="8">
    <source>
        <dbReference type="EMBL" id="CAF1144466.1"/>
    </source>
</evidence>
<evidence type="ECO:0000313" key="7">
    <source>
        <dbReference type="EMBL" id="CAF1114667.1"/>
    </source>
</evidence>
<dbReference type="EMBL" id="CAJNOI010001651">
    <property type="protein sequence ID" value="CAF1429702.1"/>
    <property type="molecule type" value="Genomic_DNA"/>
</dbReference>
<keyword evidence="5" id="KW-0732">Signal</keyword>
<evidence type="ECO:0000256" key="3">
    <source>
        <dbReference type="ARBA" id="ARBA00023157"/>
    </source>
</evidence>